<organism evidence="3 4">
    <name type="scientific">Nocardiopsis metallicus</name>
    <dbReference type="NCBI Taxonomy" id="179819"/>
    <lineage>
        <taxon>Bacteria</taxon>
        <taxon>Bacillati</taxon>
        <taxon>Actinomycetota</taxon>
        <taxon>Actinomycetes</taxon>
        <taxon>Streptosporangiales</taxon>
        <taxon>Nocardiopsidaceae</taxon>
        <taxon>Nocardiopsis</taxon>
    </lineage>
</organism>
<feature type="region of interest" description="Disordered" evidence="1">
    <location>
        <begin position="333"/>
        <end position="367"/>
    </location>
</feature>
<keyword evidence="2" id="KW-0812">Transmembrane</keyword>
<sequence>MSKPPVPREADPPPQAFEVLTWFETEGPEAIVEDPGTEAYQDYLDGLGVRSANEQEIHEPHPVWQWTDEFVRAEAREEEDVLAFTETWVAAVSVNGEPGAIVEATREDDGEIVFAGLATAADAAEGFLELEEGEALVYEFPLNAWYTVADGHLRGVNYEGLLEVPGRLGLEEYDRRTEERYAQDLERPEGTDLIGGAAFTDPSGPAAAWLLPAGLVALILAGAGFAAFRRGSPSTPRPTATEVGARSDARLPARTPVRRARRRAGVRRSEGGVHCAPGAVTARQGTGLDRTIVLEGRPCSASWSMTSSKCSMERTAMSSTQQASPVTRCTWRISGSSSEDRSRSRQWAPKHSMRTRAVTGSPAAAGSTCAW</sequence>
<keyword evidence="2" id="KW-1133">Transmembrane helix</keyword>
<evidence type="ECO:0000313" key="4">
    <source>
        <dbReference type="Proteomes" id="UP000579647"/>
    </source>
</evidence>
<dbReference type="EMBL" id="JACHDO010000001">
    <property type="protein sequence ID" value="MBB5489149.1"/>
    <property type="molecule type" value="Genomic_DNA"/>
</dbReference>
<proteinExistence type="predicted"/>
<comment type="caution">
    <text evidence="3">The sequence shown here is derived from an EMBL/GenBank/DDBJ whole genome shotgun (WGS) entry which is preliminary data.</text>
</comment>
<keyword evidence="4" id="KW-1185">Reference proteome</keyword>
<dbReference type="AlphaFoldDB" id="A0A840VXP7"/>
<protein>
    <submittedName>
        <fullName evidence="3">Uncharacterized protein</fullName>
    </submittedName>
</protein>
<evidence type="ECO:0000256" key="1">
    <source>
        <dbReference type="SAM" id="MobiDB-lite"/>
    </source>
</evidence>
<dbReference type="Proteomes" id="UP000579647">
    <property type="component" value="Unassembled WGS sequence"/>
</dbReference>
<evidence type="ECO:0000256" key="2">
    <source>
        <dbReference type="SAM" id="Phobius"/>
    </source>
</evidence>
<reference evidence="3 4" key="1">
    <citation type="submission" date="2020-08" db="EMBL/GenBank/DDBJ databases">
        <title>Sequencing the genomes of 1000 actinobacteria strains.</title>
        <authorList>
            <person name="Klenk H.-P."/>
        </authorList>
    </citation>
    <scope>NUCLEOTIDE SEQUENCE [LARGE SCALE GENOMIC DNA]</scope>
    <source>
        <strain evidence="3 4">DSM 44598</strain>
    </source>
</reference>
<evidence type="ECO:0000313" key="3">
    <source>
        <dbReference type="EMBL" id="MBB5489149.1"/>
    </source>
</evidence>
<feature type="transmembrane region" description="Helical" evidence="2">
    <location>
        <begin position="209"/>
        <end position="228"/>
    </location>
</feature>
<name>A0A840VXP7_9ACTN</name>
<keyword evidence="2" id="KW-0472">Membrane</keyword>
<gene>
    <name evidence="3" type="ORF">HNR07_000286</name>
</gene>
<accession>A0A840VXP7</accession>